<dbReference type="PROSITE" id="PS51293">
    <property type="entry name" value="SANT"/>
    <property type="match status" value="1"/>
</dbReference>
<feature type="domain" description="Myb-like" evidence="22">
    <location>
        <begin position="87"/>
        <end position="137"/>
    </location>
</feature>
<keyword evidence="28" id="KW-1185">Reference proteome</keyword>
<dbReference type="Pfam" id="PF01398">
    <property type="entry name" value="JAB"/>
    <property type="match status" value="1"/>
</dbReference>
<evidence type="ECO:0000256" key="21">
    <source>
        <dbReference type="SAM" id="MobiDB-lite"/>
    </source>
</evidence>
<comment type="subunit">
    <text evidence="4">Homooligomer.</text>
</comment>
<comment type="similarity">
    <text evidence="3">Belongs to the peptidase M67A family. MYSM1 subfamily.</text>
</comment>
<keyword evidence="11" id="KW-0805">Transcription regulation</keyword>
<dbReference type="InterPro" id="IPR007526">
    <property type="entry name" value="SWIRM"/>
</dbReference>
<sequence length="1289" mass="143220">MEDEFDVDIEGDDFDGSAGLVEAGALASEQLSQPADRSSSWMLPWELDSSISPENREAIERMLLEEQYPFNCRRRNALLSKSPAKSSASASSSRWSKQEKELFEEGLAKFGRRWTKVAKLVGSRTVLQVKSYARQHFKNKSNSEPRAAAPSGGGLLPLQPALPAPGAVPTAANTVRIERLSDDEDVDITDDPSEEGEGAGDGTRAGAKAERSDPDEQTLTGGRAESPSEWEKDAHVGEEETLDDTNDQPPLSPEQSPGRSMSSVVTPEESELNRRDEEAGKAESAFSNNPQTPDPQDPQDPSSRQTDQPDEATYPDTGRGETEDDDDDEEEEELKAPEQEIEMDTEAITEDEKQAIPEFFEGRPSKTPERYLKIRNYILDQWLKGRPKYLNKTSVRPGLKNCGDVNCIGRIHTYLELVGAINFNCEQAVYNRPRVVDRCKNKESVDVLEAYQLAQRLQSMRTRKRRVRDLWGNWRDPKDLEGQTYEVCSARTSKKCFVNLRDYLRSSGACVSVLASQRRGAGAAQGGGQEAGQAMQDVTMPRVSRAADAGAQSAPSNTDRVLNPPARSFDPFQLIPCRSFEEDTQEPFKVIVCAETLLIMDMHAHVSRGEVIGLLGGTFNKEAKVLKISAAEPCNSVSTGLQCEMDPVSQTQACDLLSSLGLSVVGWYHSHPSFHPNPSVRDITTQDQFQSYFSRGGAPFIGMIVSPYDPANPSPHSQITCLLVKESQEPSSLHKLPYRFNFLSSQDIPDWEQMVRRVQWIIHKYAQASGSVQMDRLYRRDSHLTCLEKMLMSMARHLEALPNEEGDLFLTQIQSLFFSDFISKQQSPDQEEGEPLNISPQPVDSDDMCNRQSVPLWDSGYQAGCPAKKTGHVSSSNTFQTSSVRLRAAATGSPALFRVNGRTVCFRVGTHSTVPAPRAPALTRCGGHFHTSAPRKAFPAPLIWMVLKPLQKLAAILLGRSLRKWWVGLPAKRRQLLREWVLRHRWYLAAGTGFAMVIVALLLLTHLDESPVTGRIRLLVFSREKYMELAMLTSEAHIEEFAEHLLPVTDPRHQMVEHLVQLLAQRNKDIPEVSEVSWSVHVVDSPNVNAFVLPNGKVFMFTGMLDAVADKDQLTIVLGHEMAHAILEHSAEQASLSHVVDLLSLILVTAIWAMCPADSLAVLGQWAKDKLTELMFNRPYSRKLEAEADEVGLQLAAKACADVRAGPVFWQQLEIVDRLTGEPTLPEWLSTHPSHRNRASQLDRLVPQALELRGSCACPTLPQTDPRAVFLETVRILLESNKERAGAGS</sequence>
<comment type="subcellular location">
    <subcellularLocation>
        <location evidence="2">Nucleus</location>
    </subcellularLocation>
</comment>
<dbReference type="InterPro" id="IPR037518">
    <property type="entry name" value="MPN"/>
</dbReference>
<dbReference type="PROSITE" id="PS51294">
    <property type="entry name" value="HTH_MYB"/>
    <property type="match status" value="1"/>
</dbReference>
<dbReference type="InterPro" id="IPR017930">
    <property type="entry name" value="Myb_dom"/>
</dbReference>
<feature type="domain" description="SWIRM" evidence="24">
    <location>
        <begin position="334"/>
        <end position="432"/>
    </location>
</feature>
<keyword evidence="6" id="KW-0479">Metal-binding</keyword>
<feature type="compositionally biased region" description="Basic and acidic residues" evidence="21">
    <location>
        <begin position="271"/>
        <end position="281"/>
    </location>
</feature>
<dbReference type="GO" id="GO:0034982">
    <property type="term" value="P:mitochondrial protein processing"/>
    <property type="evidence" value="ECO:0007669"/>
    <property type="project" value="TreeGrafter"/>
</dbReference>
<keyword evidence="15" id="KW-0804">Transcription</keyword>
<keyword evidence="13" id="KW-0238">DNA-binding</keyword>
<evidence type="ECO:0000256" key="1">
    <source>
        <dbReference type="ARBA" id="ARBA00001947"/>
    </source>
</evidence>
<gene>
    <name evidence="27" type="ORF">MMEN_LOCUS1199</name>
</gene>
<dbReference type="CDD" id="cd00167">
    <property type="entry name" value="SANT"/>
    <property type="match status" value="1"/>
</dbReference>
<evidence type="ECO:0000259" key="26">
    <source>
        <dbReference type="PROSITE" id="PS51294"/>
    </source>
</evidence>
<name>A0A8S4A8G2_9TELE</name>
<dbReference type="FunFam" id="1.10.10.60:FF:000151">
    <property type="entry name" value="histone H2A deubiquitinase MYSM1 isoform X2"/>
    <property type="match status" value="1"/>
</dbReference>
<evidence type="ECO:0000256" key="12">
    <source>
        <dbReference type="ARBA" id="ARBA00023049"/>
    </source>
</evidence>
<dbReference type="Pfam" id="PF00249">
    <property type="entry name" value="Myb_DNA-binding"/>
    <property type="match status" value="1"/>
</dbReference>
<comment type="caution">
    <text evidence="27">The sequence shown here is derived from an EMBL/GenBank/DDBJ whole genome shotgun (WGS) entry which is preliminary data.</text>
</comment>
<dbReference type="Pfam" id="PF01435">
    <property type="entry name" value="Peptidase_M48"/>
    <property type="match status" value="1"/>
</dbReference>
<keyword evidence="7" id="KW-0833">Ubl conjugation pathway</keyword>
<evidence type="ECO:0000259" key="25">
    <source>
        <dbReference type="PROSITE" id="PS51293"/>
    </source>
</evidence>
<dbReference type="Gene3D" id="3.40.140.10">
    <property type="entry name" value="Cytidine Deaminase, domain 2"/>
    <property type="match status" value="1"/>
</dbReference>
<dbReference type="InterPro" id="IPR001005">
    <property type="entry name" value="SANT/Myb"/>
</dbReference>
<evidence type="ECO:0000259" key="24">
    <source>
        <dbReference type="PROSITE" id="PS50934"/>
    </source>
</evidence>
<protein>
    <recommendedName>
        <fullName evidence="19">Metalloendopeptidase OMA1, mitochondrial</fullName>
    </recommendedName>
    <alternativeName>
        <fullName evidence="17">Myb-like, SWIRM and MPN domain-containing protein 1</fullName>
    </alternativeName>
    <alternativeName>
        <fullName evidence="20">Overlapping with the m-AAA protease 1 homolog</fullName>
    </alternativeName>
</protein>
<dbReference type="GO" id="GO:0004222">
    <property type="term" value="F:metalloendopeptidase activity"/>
    <property type="evidence" value="ECO:0007669"/>
    <property type="project" value="InterPro"/>
</dbReference>
<dbReference type="Pfam" id="PF04433">
    <property type="entry name" value="SWIRM"/>
    <property type="match status" value="1"/>
</dbReference>
<feature type="compositionally biased region" description="Basic and acidic residues" evidence="21">
    <location>
        <begin position="229"/>
        <end position="238"/>
    </location>
</feature>
<feature type="domain" description="MPN" evidence="23">
    <location>
        <begin position="590"/>
        <end position="724"/>
    </location>
</feature>
<dbReference type="GO" id="GO:0003677">
    <property type="term" value="F:DNA binding"/>
    <property type="evidence" value="ECO:0007669"/>
    <property type="project" value="UniProtKB-KW"/>
</dbReference>
<feature type="region of interest" description="Disordered" evidence="21">
    <location>
        <begin position="132"/>
        <end position="349"/>
    </location>
</feature>
<keyword evidence="9" id="KW-0862">Zinc</keyword>
<evidence type="ECO:0000256" key="5">
    <source>
        <dbReference type="ARBA" id="ARBA00022670"/>
    </source>
</evidence>
<dbReference type="InterPro" id="IPR000555">
    <property type="entry name" value="JAMM/MPN+_dom"/>
</dbReference>
<dbReference type="Gene3D" id="1.10.10.10">
    <property type="entry name" value="Winged helix-like DNA-binding domain superfamily/Winged helix DNA-binding domain"/>
    <property type="match status" value="1"/>
</dbReference>
<evidence type="ECO:0000256" key="18">
    <source>
        <dbReference type="ARBA" id="ARBA00038233"/>
    </source>
</evidence>
<evidence type="ECO:0000313" key="28">
    <source>
        <dbReference type="Proteomes" id="UP000677803"/>
    </source>
</evidence>
<dbReference type="FunFam" id="1.10.10.10:FF:000193">
    <property type="entry name" value="histone H2A deubiquitinase MYSM1 isoform X1"/>
    <property type="match status" value="1"/>
</dbReference>
<feature type="domain" description="HTH myb-type" evidence="26">
    <location>
        <begin position="94"/>
        <end position="141"/>
    </location>
</feature>
<proteinExistence type="inferred from homology"/>
<dbReference type="InterPro" id="IPR001915">
    <property type="entry name" value="Peptidase_M48"/>
</dbReference>
<evidence type="ECO:0000256" key="16">
    <source>
        <dbReference type="ARBA" id="ARBA00023242"/>
    </source>
</evidence>
<dbReference type="Proteomes" id="UP000677803">
    <property type="component" value="Unassembled WGS sequence"/>
</dbReference>
<evidence type="ECO:0000256" key="10">
    <source>
        <dbReference type="ARBA" id="ARBA00022853"/>
    </source>
</evidence>
<reference evidence="27" key="1">
    <citation type="submission" date="2021-05" db="EMBL/GenBank/DDBJ databases">
        <authorList>
            <person name="Tigano A."/>
        </authorList>
    </citation>
    <scope>NUCLEOTIDE SEQUENCE</scope>
</reference>
<feature type="compositionally biased region" description="Polar residues" evidence="21">
    <location>
        <begin position="247"/>
        <end position="265"/>
    </location>
</feature>
<dbReference type="CDD" id="cd08067">
    <property type="entry name" value="MPN_2A_DUB"/>
    <property type="match status" value="1"/>
</dbReference>
<dbReference type="GO" id="GO:0046872">
    <property type="term" value="F:metal ion binding"/>
    <property type="evidence" value="ECO:0007669"/>
    <property type="project" value="UniProtKB-KW"/>
</dbReference>
<evidence type="ECO:0000256" key="14">
    <source>
        <dbReference type="ARBA" id="ARBA00023159"/>
    </source>
</evidence>
<keyword evidence="12" id="KW-0482">Metalloprotease</keyword>
<dbReference type="EMBL" id="CAJRST010000002">
    <property type="protein sequence ID" value="CAG5862534.1"/>
    <property type="molecule type" value="Genomic_DNA"/>
</dbReference>
<feature type="compositionally biased region" description="Acidic residues" evidence="21">
    <location>
        <begin position="181"/>
        <end position="198"/>
    </location>
</feature>
<dbReference type="Gene3D" id="1.10.10.60">
    <property type="entry name" value="Homeodomain-like"/>
    <property type="match status" value="1"/>
</dbReference>
<dbReference type="PANTHER" id="PTHR22726:SF1">
    <property type="entry name" value="METALLOENDOPEPTIDASE OMA1, MITOCHONDRIAL"/>
    <property type="match status" value="1"/>
</dbReference>
<dbReference type="GO" id="GO:0006325">
    <property type="term" value="P:chromatin organization"/>
    <property type="evidence" value="ECO:0007669"/>
    <property type="project" value="UniProtKB-KW"/>
</dbReference>
<comment type="similarity">
    <text evidence="18">Belongs to the peptidase M48 family.</text>
</comment>
<dbReference type="PANTHER" id="PTHR22726">
    <property type="entry name" value="METALLOENDOPEPTIDASE OMA1"/>
    <property type="match status" value="1"/>
</dbReference>
<dbReference type="SUPFAM" id="SSF102712">
    <property type="entry name" value="JAB1/MPN domain"/>
    <property type="match status" value="1"/>
</dbReference>
<keyword evidence="10" id="KW-0156">Chromatin regulator</keyword>
<keyword evidence="5" id="KW-0645">Protease</keyword>
<evidence type="ECO:0000256" key="6">
    <source>
        <dbReference type="ARBA" id="ARBA00022723"/>
    </source>
</evidence>
<accession>A0A8S4A8G2</accession>
<evidence type="ECO:0000256" key="4">
    <source>
        <dbReference type="ARBA" id="ARBA00011182"/>
    </source>
</evidence>
<evidence type="ECO:0000259" key="22">
    <source>
        <dbReference type="PROSITE" id="PS50090"/>
    </source>
</evidence>
<keyword evidence="16" id="KW-0539">Nucleus</keyword>
<evidence type="ECO:0000313" key="27">
    <source>
        <dbReference type="EMBL" id="CAG5862534.1"/>
    </source>
</evidence>
<evidence type="ECO:0000256" key="9">
    <source>
        <dbReference type="ARBA" id="ARBA00022833"/>
    </source>
</evidence>
<organism evidence="27 28">
    <name type="scientific">Menidia menidia</name>
    <name type="common">Atlantic silverside</name>
    <dbReference type="NCBI Taxonomy" id="238744"/>
    <lineage>
        <taxon>Eukaryota</taxon>
        <taxon>Metazoa</taxon>
        <taxon>Chordata</taxon>
        <taxon>Craniata</taxon>
        <taxon>Vertebrata</taxon>
        <taxon>Euteleostomi</taxon>
        <taxon>Actinopterygii</taxon>
        <taxon>Neopterygii</taxon>
        <taxon>Teleostei</taxon>
        <taxon>Neoteleostei</taxon>
        <taxon>Acanthomorphata</taxon>
        <taxon>Ovalentaria</taxon>
        <taxon>Atherinomorphae</taxon>
        <taxon>Atheriniformes</taxon>
        <taxon>Atherinopsidae</taxon>
        <taxon>Menidiinae</taxon>
        <taxon>Menidia</taxon>
    </lineage>
</organism>
<dbReference type="GO" id="GO:0005634">
    <property type="term" value="C:nucleus"/>
    <property type="evidence" value="ECO:0007669"/>
    <property type="project" value="UniProtKB-SubCell"/>
</dbReference>
<evidence type="ECO:0000256" key="7">
    <source>
        <dbReference type="ARBA" id="ARBA00022786"/>
    </source>
</evidence>
<evidence type="ECO:0000256" key="8">
    <source>
        <dbReference type="ARBA" id="ARBA00022801"/>
    </source>
</evidence>
<feature type="compositionally biased region" description="Low complexity" evidence="21">
    <location>
        <begin position="145"/>
        <end position="167"/>
    </location>
</feature>
<keyword evidence="8" id="KW-0378">Hydrolase</keyword>
<dbReference type="GO" id="GO:0005743">
    <property type="term" value="C:mitochondrial inner membrane"/>
    <property type="evidence" value="ECO:0007669"/>
    <property type="project" value="TreeGrafter"/>
</dbReference>
<dbReference type="CDD" id="cd07331">
    <property type="entry name" value="M48C_Oma1_like"/>
    <property type="match status" value="1"/>
</dbReference>
<evidence type="ECO:0000256" key="15">
    <source>
        <dbReference type="ARBA" id="ARBA00023163"/>
    </source>
</evidence>
<evidence type="ECO:0000256" key="3">
    <source>
        <dbReference type="ARBA" id="ARBA00007194"/>
    </source>
</evidence>
<dbReference type="Gene3D" id="3.30.2010.10">
    <property type="entry name" value="Metalloproteases ('zincins'), catalytic domain"/>
    <property type="match status" value="1"/>
</dbReference>
<dbReference type="InterPro" id="IPR009057">
    <property type="entry name" value="Homeodomain-like_sf"/>
</dbReference>
<feature type="domain" description="SANT" evidence="25">
    <location>
        <begin position="90"/>
        <end position="141"/>
    </location>
</feature>
<evidence type="ECO:0000256" key="13">
    <source>
        <dbReference type="ARBA" id="ARBA00023125"/>
    </source>
</evidence>
<evidence type="ECO:0000256" key="19">
    <source>
        <dbReference type="ARBA" id="ARBA00040360"/>
    </source>
</evidence>
<dbReference type="InterPro" id="IPR017884">
    <property type="entry name" value="SANT_dom"/>
</dbReference>
<dbReference type="PROSITE" id="PS50934">
    <property type="entry name" value="SWIRM"/>
    <property type="match status" value="1"/>
</dbReference>
<evidence type="ECO:0000256" key="17">
    <source>
        <dbReference type="ARBA" id="ARBA00032256"/>
    </source>
</evidence>
<dbReference type="OrthoDB" id="7464992at2759"/>
<evidence type="ECO:0000259" key="23">
    <source>
        <dbReference type="PROSITE" id="PS50249"/>
    </source>
</evidence>
<feature type="region of interest" description="Disordered" evidence="21">
    <location>
        <begin position="827"/>
        <end position="847"/>
    </location>
</feature>
<evidence type="ECO:0000256" key="2">
    <source>
        <dbReference type="ARBA" id="ARBA00004123"/>
    </source>
</evidence>
<dbReference type="InterPro" id="IPR051156">
    <property type="entry name" value="Mito/Outer_Membr_Metalloprot"/>
</dbReference>
<dbReference type="PROSITE" id="PS50249">
    <property type="entry name" value="MPN"/>
    <property type="match status" value="1"/>
</dbReference>
<dbReference type="PROSITE" id="PS50090">
    <property type="entry name" value="MYB_LIKE"/>
    <property type="match status" value="1"/>
</dbReference>
<dbReference type="SUPFAM" id="SSF46689">
    <property type="entry name" value="Homeodomain-like"/>
    <property type="match status" value="2"/>
</dbReference>
<dbReference type="InterPro" id="IPR036388">
    <property type="entry name" value="WH-like_DNA-bd_sf"/>
</dbReference>
<evidence type="ECO:0000256" key="11">
    <source>
        <dbReference type="ARBA" id="ARBA00023015"/>
    </source>
</evidence>
<evidence type="ECO:0000256" key="20">
    <source>
        <dbReference type="ARBA" id="ARBA00042978"/>
    </source>
</evidence>
<comment type="cofactor">
    <cofactor evidence="1">
        <name>Zn(2+)</name>
        <dbReference type="ChEBI" id="CHEBI:29105"/>
    </cofactor>
</comment>
<dbReference type="SMART" id="SM00717">
    <property type="entry name" value="SANT"/>
    <property type="match status" value="1"/>
</dbReference>
<dbReference type="GO" id="GO:0006515">
    <property type="term" value="P:protein quality control for misfolded or incompletely synthesized proteins"/>
    <property type="evidence" value="ECO:0007669"/>
    <property type="project" value="TreeGrafter"/>
</dbReference>
<keyword evidence="14" id="KW-0010">Activator</keyword>
<feature type="compositionally biased region" description="Acidic residues" evidence="21">
    <location>
        <begin position="322"/>
        <end position="349"/>
    </location>
</feature>